<keyword evidence="5" id="KW-0408">Iron</keyword>
<dbReference type="InterPro" id="IPR006058">
    <property type="entry name" value="2Fe2S_fd_BS"/>
</dbReference>
<dbReference type="Gene3D" id="3.30.43.10">
    <property type="entry name" value="Uridine Diphospho-n-acetylenolpyruvylglucosamine Reductase, domain 2"/>
    <property type="match status" value="1"/>
</dbReference>
<feature type="domain" description="2Fe-2S ferredoxin-type" evidence="6">
    <location>
        <begin position="1"/>
        <end position="85"/>
    </location>
</feature>
<name>A0A014N9J7_9GAMM</name>
<comment type="caution">
    <text evidence="8">The sequence shown here is derived from an EMBL/GenBank/DDBJ whole genome shotgun (WGS) entry which is preliminary data.</text>
</comment>
<dbReference type="InterPro" id="IPR036010">
    <property type="entry name" value="2Fe-2S_ferredoxin-like_sf"/>
</dbReference>
<dbReference type="InterPro" id="IPR002346">
    <property type="entry name" value="Mopterin_DH_FAD-bd"/>
</dbReference>
<dbReference type="InterPro" id="IPR016167">
    <property type="entry name" value="FAD-bd_PCMH_sub1"/>
</dbReference>
<proteinExistence type="predicted"/>
<dbReference type="GO" id="GO:0004854">
    <property type="term" value="F:xanthine dehydrogenase activity"/>
    <property type="evidence" value="ECO:0007669"/>
    <property type="project" value="InterPro"/>
</dbReference>
<evidence type="ECO:0000259" key="6">
    <source>
        <dbReference type="PROSITE" id="PS51085"/>
    </source>
</evidence>
<dbReference type="OrthoDB" id="9775084at2"/>
<keyword evidence="4" id="KW-0560">Oxidoreductase</keyword>
<dbReference type="Gene3D" id="1.10.150.120">
    <property type="entry name" value="[2Fe-2S]-binding domain"/>
    <property type="match status" value="1"/>
</dbReference>
<dbReference type="Gene3D" id="3.10.20.30">
    <property type="match status" value="1"/>
</dbReference>
<dbReference type="PATRIC" id="fig|69222.5.peg.1550"/>
<evidence type="ECO:0000313" key="9">
    <source>
        <dbReference type="Proteomes" id="UP000019918"/>
    </source>
</evidence>
<evidence type="ECO:0000256" key="2">
    <source>
        <dbReference type="ARBA" id="ARBA00022723"/>
    </source>
</evidence>
<dbReference type="Gene3D" id="3.30.465.10">
    <property type="match status" value="1"/>
</dbReference>
<dbReference type="Pfam" id="PF03450">
    <property type="entry name" value="CO_deh_flav_C"/>
    <property type="match status" value="1"/>
</dbReference>
<dbReference type="InterPro" id="IPR036884">
    <property type="entry name" value="2Fe-2S-bd_dom_sf"/>
</dbReference>
<evidence type="ECO:0000259" key="7">
    <source>
        <dbReference type="PROSITE" id="PS51387"/>
    </source>
</evidence>
<evidence type="ECO:0000256" key="4">
    <source>
        <dbReference type="ARBA" id="ARBA00023002"/>
    </source>
</evidence>
<evidence type="ECO:0000256" key="1">
    <source>
        <dbReference type="ARBA" id="ARBA00022630"/>
    </source>
</evidence>
<dbReference type="InterPro" id="IPR016169">
    <property type="entry name" value="FAD-bd_PCMH_sub2"/>
</dbReference>
<dbReference type="PROSITE" id="PS51085">
    <property type="entry name" value="2FE2S_FER_2"/>
    <property type="match status" value="1"/>
</dbReference>
<dbReference type="InterPro" id="IPR016208">
    <property type="entry name" value="Ald_Oxase/xanthine_DH-like"/>
</dbReference>
<evidence type="ECO:0000313" key="8">
    <source>
        <dbReference type="EMBL" id="EXU76078.1"/>
    </source>
</evidence>
<dbReference type="PANTHER" id="PTHR45444:SF3">
    <property type="entry name" value="XANTHINE DEHYDROGENASE"/>
    <property type="match status" value="1"/>
</dbReference>
<keyword evidence="1" id="KW-0285">Flavoprotein</keyword>
<evidence type="ECO:0000256" key="3">
    <source>
        <dbReference type="ARBA" id="ARBA00022827"/>
    </source>
</evidence>
<dbReference type="PROSITE" id="PS00197">
    <property type="entry name" value="2FE2S_FER_1"/>
    <property type="match status" value="1"/>
</dbReference>
<dbReference type="PANTHER" id="PTHR45444">
    <property type="entry name" value="XANTHINE DEHYDROGENASE"/>
    <property type="match status" value="1"/>
</dbReference>
<dbReference type="InterPro" id="IPR005107">
    <property type="entry name" value="CO_DH_flav_C"/>
</dbReference>
<dbReference type="Proteomes" id="UP000019918">
    <property type="component" value="Unassembled WGS sequence"/>
</dbReference>
<gene>
    <name evidence="8" type="ORF">BG55_07565</name>
</gene>
<dbReference type="SUPFAM" id="SSF55447">
    <property type="entry name" value="CO dehydrogenase flavoprotein C-terminal domain-like"/>
    <property type="match status" value="1"/>
</dbReference>
<dbReference type="Pfam" id="PF00941">
    <property type="entry name" value="FAD_binding_5"/>
    <property type="match status" value="1"/>
</dbReference>
<accession>A0A014N9J7</accession>
<protein>
    <submittedName>
        <fullName evidence="8">FAD-binding molybdopterin dehydrogenase</fullName>
    </submittedName>
</protein>
<dbReference type="AlphaFoldDB" id="A0A014N9J7"/>
<dbReference type="SUPFAM" id="SSF54292">
    <property type="entry name" value="2Fe-2S ferredoxin-like"/>
    <property type="match status" value="1"/>
</dbReference>
<dbReference type="PROSITE" id="PS51387">
    <property type="entry name" value="FAD_PCMH"/>
    <property type="match status" value="1"/>
</dbReference>
<dbReference type="InterPro" id="IPR016166">
    <property type="entry name" value="FAD-bd_PCMH"/>
</dbReference>
<dbReference type="Pfam" id="PF01799">
    <property type="entry name" value="Fer2_2"/>
    <property type="match status" value="1"/>
</dbReference>
<dbReference type="EMBL" id="JFHN01000037">
    <property type="protein sequence ID" value="EXU76078.1"/>
    <property type="molecule type" value="Genomic_DNA"/>
</dbReference>
<dbReference type="InterPro" id="IPR012675">
    <property type="entry name" value="Beta-grasp_dom_sf"/>
</dbReference>
<dbReference type="SUPFAM" id="SSF56176">
    <property type="entry name" value="FAD-binding/transporter-associated domain-like"/>
    <property type="match status" value="1"/>
</dbReference>
<dbReference type="GO" id="GO:0051537">
    <property type="term" value="F:2 iron, 2 sulfur cluster binding"/>
    <property type="evidence" value="ECO:0007669"/>
    <property type="project" value="InterPro"/>
</dbReference>
<dbReference type="InterPro" id="IPR001041">
    <property type="entry name" value="2Fe-2S_ferredoxin-type"/>
</dbReference>
<dbReference type="InterPro" id="IPR014307">
    <property type="entry name" value="Xanthine_DH_ssu"/>
</dbReference>
<sequence length="481" mass="52905">MIQFLLNQTLVSEASLDPNLTVLNYLRQNKRRCGTKEGCASGDCGACTVTLGRVENDAMVWETVNSCMTFVSALQGKQLITVEDLKQGDKLHPVQQAMVDCHASQCGFCTPGFVMSLFTLQKNSDGWQHKQAEQALAGNLCRCTGYRPIVDAARQACQQPEQDSFRQQEAATVARLLALKNDQVQEMALNGNRCLLPKTPTQLAELLTAHPQAKLLAGGTDLALEVTQRHHALPLMIALGQIEELKQCYVSDDEIILGAGASLHFCQAFLQQHIPQFAALLDRFASLQIRNQGTLGGNIANGSPIGDTPPLLLALNATLELQQGESLRRLPLSDFFLSYRKTALRQGEFIRAVRIKKVTSSQNLRVWKVSKRYEDDISAVCAAMLLETDGDGVVREARVAFGGMAEIPKRATHCEQQLVGKPLTQSSVERACSALSQDFRPLSDLRASADYRLQVAKNLLRRYHAALGDQLSLLEVTDYVP</sequence>
<dbReference type="GO" id="GO:0071949">
    <property type="term" value="F:FAD binding"/>
    <property type="evidence" value="ECO:0007669"/>
    <property type="project" value="InterPro"/>
</dbReference>
<dbReference type="RefSeq" id="WP_034935940.1">
    <property type="nucleotide sequence ID" value="NZ_JFHN01000037.1"/>
</dbReference>
<dbReference type="InterPro" id="IPR002888">
    <property type="entry name" value="2Fe-2S-bd"/>
</dbReference>
<dbReference type="InterPro" id="IPR012175">
    <property type="entry name" value="Xanth_DH_ssu_bac"/>
</dbReference>
<organism evidence="8 9">
    <name type="scientific">Erwinia mallotivora</name>
    <dbReference type="NCBI Taxonomy" id="69222"/>
    <lineage>
        <taxon>Bacteria</taxon>
        <taxon>Pseudomonadati</taxon>
        <taxon>Pseudomonadota</taxon>
        <taxon>Gammaproteobacteria</taxon>
        <taxon>Enterobacterales</taxon>
        <taxon>Erwiniaceae</taxon>
        <taxon>Erwinia</taxon>
    </lineage>
</organism>
<keyword evidence="3" id="KW-0274">FAD</keyword>
<dbReference type="InterPro" id="IPR036683">
    <property type="entry name" value="CO_DH_flav_C_dom_sf"/>
</dbReference>
<dbReference type="InterPro" id="IPR036318">
    <property type="entry name" value="FAD-bd_PCMH-like_sf"/>
</dbReference>
<evidence type="ECO:0000256" key="5">
    <source>
        <dbReference type="ARBA" id="ARBA00023004"/>
    </source>
</evidence>
<dbReference type="NCBIfam" id="TIGR02963">
    <property type="entry name" value="xanthine_xdhA"/>
    <property type="match status" value="1"/>
</dbReference>
<dbReference type="CDD" id="cd00207">
    <property type="entry name" value="fer2"/>
    <property type="match status" value="1"/>
</dbReference>
<dbReference type="STRING" id="69222.BG55_07565"/>
<dbReference type="GO" id="GO:0005506">
    <property type="term" value="F:iron ion binding"/>
    <property type="evidence" value="ECO:0007669"/>
    <property type="project" value="InterPro"/>
</dbReference>
<dbReference type="SUPFAM" id="SSF47741">
    <property type="entry name" value="CO dehydrogenase ISP C-domain like"/>
    <property type="match status" value="1"/>
</dbReference>
<reference evidence="8 9" key="1">
    <citation type="submission" date="2014-02" db="EMBL/GenBank/DDBJ databases">
        <title>Draft genome of Erwinia mallotivora strain BT-MARDI, a papaya dieback pathogen.</title>
        <authorList>
            <person name="Redzuan R."/>
            <person name="Abu Bakar N."/>
            <person name="Badrun R."/>
            <person name="Mohd Raih M.F."/>
            <person name="Rozano L."/>
            <person name="Mat Amin N."/>
        </authorList>
    </citation>
    <scope>NUCLEOTIDE SEQUENCE [LARGE SCALE GENOMIC DNA]</scope>
    <source>
        <strain evidence="8 9">BT-MARDI</strain>
    </source>
</reference>
<feature type="domain" description="FAD-binding PCMH-type" evidence="7">
    <location>
        <begin position="187"/>
        <end position="360"/>
    </location>
</feature>
<keyword evidence="9" id="KW-1185">Reference proteome</keyword>
<dbReference type="Gene3D" id="3.30.390.50">
    <property type="entry name" value="CO dehydrogenase flavoprotein, C-terminal domain"/>
    <property type="match status" value="1"/>
</dbReference>
<dbReference type="PIRSF" id="PIRSF036557">
    <property type="entry name" value="XdhA_RC"/>
    <property type="match status" value="1"/>
</dbReference>
<dbReference type="Pfam" id="PF00111">
    <property type="entry name" value="Fer2"/>
    <property type="match status" value="1"/>
</dbReference>
<dbReference type="SMART" id="SM01092">
    <property type="entry name" value="CO_deh_flav_C"/>
    <property type="match status" value="1"/>
</dbReference>
<keyword evidence="2" id="KW-0479">Metal-binding</keyword>